<evidence type="ECO:0000256" key="8">
    <source>
        <dbReference type="PIRSR" id="PIRSR628651-51"/>
    </source>
</evidence>
<reference evidence="13" key="1">
    <citation type="submission" date="2021-01" db="EMBL/GenBank/DDBJ databases">
        <authorList>
            <person name="Kaushik A."/>
        </authorList>
    </citation>
    <scope>NUCLEOTIDE SEQUENCE</scope>
    <source>
        <strain evidence="13">AG1-1C</strain>
    </source>
</reference>
<comment type="similarity">
    <text evidence="2">Belongs to the ING family.</text>
</comment>
<evidence type="ECO:0000259" key="12">
    <source>
        <dbReference type="PROSITE" id="PS50016"/>
    </source>
</evidence>
<feature type="compositionally biased region" description="Basic and acidic residues" evidence="11">
    <location>
        <begin position="632"/>
        <end position="651"/>
    </location>
</feature>
<dbReference type="InterPro" id="IPR019786">
    <property type="entry name" value="Zinc_finger_PHD-type_CS"/>
</dbReference>
<dbReference type="PROSITE" id="PS01359">
    <property type="entry name" value="ZF_PHD_1"/>
    <property type="match status" value="1"/>
</dbReference>
<evidence type="ECO:0000313" key="14">
    <source>
        <dbReference type="Proteomes" id="UP000663846"/>
    </source>
</evidence>
<sequence length="842" mass="92463">MSRVVQPCGWARARVNWILSQIDRHQLDWFCISGFLLPSTMAYPPHADPDHSRWQRELENLQYINHQLRVDLDDAQAALSQAKQEATAYRDEIVDLKNKIEVFWDSIEGARAMFVRSFPNYNYRDSHKRSREADDRERMSRKSQRLEPPPIAGSSAPGRDRDREGPRRGYPPETGVAGAYPQEHDYRALPRGQPHLTVPVSGADKHAYPNGRSPYDTHPPGPYPDPAHPHVDPTRGHSASPHLATRIPTHPGHRHDPNVYPPDAQAIPTHSRRESGDPMMIPRQRRPPNAEQGTTRSSPSPSAPPQHIPGAPMDANLNRPALPPVGAIIIHPPAAFQVSFTDLQPGIFLDRSDFGAEYPPNLDPPQGLQAVRCLFCDKHYSGANARSLWRRHVMGKHDFTMKGQRASTVRNRHMAQASITSIPGDLHEPAPSSAAPAASPAQPPPAAPSRPTDTRPPAQSSQNRPKRAEGEGEHPESEDDHEPFDYQRHLGANGRKGPEGAAPATSNGNGTGSPLTHAALESWNKGSGAGSGGDVARWQGQGPVPGKPSAPGQAGGPKPEDEDQTVAGHEVDRQREWCLCRRPDSWGEMIRCDMPTCAIQWYHLRCVGLDSAAKSKEEWICEDCNRKNAQRRQEAHRDGPLSAVQDKDRAPTLRAPQSGASNNQVQNKTNTKPESRDPSRREQDEDVVMRTTDSGNREQRGGDPNASDEEPSRGGARKSQVRRVLSESQSPAVDQGDQRDVPATATDARSETTPAPTTDDNTRQSEPPDQVKGGSTPKKKGWKGYALVPVPDGAEGTPQREYTPQTVTTPGGSRRTRSGKSFFPEDGVSASDGERQQSMETN</sequence>
<feature type="binding site" evidence="8">
    <location>
        <position position="621"/>
    </location>
    <ligand>
        <name>Zn(2+)</name>
        <dbReference type="ChEBI" id="CHEBI:29105"/>
        <label>2</label>
    </ligand>
</feature>
<dbReference type="Gene3D" id="3.30.40.10">
    <property type="entry name" value="Zinc/RING finger domain, C3HC4 (zinc finger)"/>
    <property type="match status" value="1"/>
</dbReference>
<name>A0A8H2WQI5_9AGAM</name>
<dbReference type="GO" id="GO:0006325">
    <property type="term" value="P:chromatin organization"/>
    <property type="evidence" value="ECO:0007669"/>
    <property type="project" value="UniProtKB-KW"/>
</dbReference>
<gene>
    <name evidence="13" type="ORF">RDB_LOCUS49850</name>
</gene>
<feature type="compositionally biased region" description="Basic and acidic residues" evidence="11">
    <location>
        <begin position="832"/>
        <end position="842"/>
    </location>
</feature>
<feature type="region of interest" description="Disordered" evidence="11">
    <location>
        <begin position="192"/>
        <end position="318"/>
    </location>
</feature>
<keyword evidence="6" id="KW-0156">Chromatin regulator</keyword>
<evidence type="ECO:0000256" key="11">
    <source>
        <dbReference type="SAM" id="MobiDB-lite"/>
    </source>
</evidence>
<proteinExistence type="inferred from homology"/>
<keyword evidence="7" id="KW-0539">Nucleus</keyword>
<evidence type="ECO:0000256" key="2">
    <source>
        <dbReference type="ARBA" id="ARBA00010210"/>
    </source>
</evidence>
<feature type="compositionally biased region" description="Low complexity" evidence="11">
    <location>
        <begin position="449"/>
        <end position="458"/>
    </location>
</feature>
<dbReference type="SUPFAM" id="SSF57903">
    <property type="entry name" value="FYVE/PHD zinc finger"/>
    <property type="match status" value="1"/>
</dbReference>
<dbReference type="PANTHER" id="PTHR10333">
    <property type="entry name" value="INHIBITOR OF GROWTH PROTEIN"/>
    <property type="match status" value="1"/>
</dbReference>
<dbReference type="Proteomes" id="UP000663846">
    <property type="component" value="Unassembled WGS sequence"/>
</dbReference>
<keyword evidence="3 8" id="KW-0479">Metal-binding</keyword>
<feature type="compositionally biased region" description="Polar residues" evidence="11">
    <location>
        <begin position="751"/>
        <end position="767"/>
    </location>
</feature>
<feature type="compositionally biased region" description="Basic and acidic residues" evidence="11">
    <location>
        <begin position="158"/>
        <end position="167"/>
    </location>
</feature>
<dbReference type="PANTHER" id="PTHR10333:SF42">
    <property type="entry name" value="INHIBITOR OF GROWTH PROTEIN 5"/>
    <property type="match status" value="1"/>
</dbReference>
<feature type="compositionally biased region" description="Polar residues" evidence="11">
    <location>
        <begin position="800"/>
        <end position="811"/>
    </location>
</feature>
<feature type="region of interest" description="Disordered" evidence="11">
    <location>
        <begin position="632"/>
        <end position="842"/>
    </location>
</feature>
<evidence type="ECO:0000256" key="10">
    <source>
        <dbReference type="SAM" id="Coils"/>
    </source>
</evidence>
<keyword evidence="10" id="KW-0175">Coiled coil</keyword>
<feature type="compositionally biased region" description="Polar residues" evidence="11">
    <location>
        <begin position="658"/>
        <end position="670"/>
    </location>
</feature>
<dbReference type="GO" id="GO:0006355">
    <property type="term" value="P:regulation of DNA-templated transcription"/>
    <property type="evidence" value="ECO:0007669"/>
    <property type="project" value="TreeGrafter"/>
</dbReference>
<dbReference type="InterPro" id="IPR001965">
    <property type="entry name" value="Znf_PHD"/>
</dbReference>
<dbReference type="InterPro" id="IPR028651">
    <property type="entry name" value="ING_fam"/>
</dbReference>
<dbReference type="InterPro" id="IPR019787">
    <property type="entry name" value="Znf_PHD-finger"/>
</dbReference>
<feature type="domain" description="PHD-type" evidence="12">
    <location>
        <begin position="575"/>
        <end position="627"/>
    </location>
</feature>
<feature type="compositionally biased region" description="Basic and acidic residues" evidence="11">
    <location>
        <begin position="131"/>
        <end position="140"/>
    </location>
</feature>
<feature type="region of interest" description="Disordered" evidence="11">
    <location>
        <begin position="422"/>
        <end position="574"/>
    </location>
</feature>
<keyword evidence="4 9" id="KW-0863">Zinc-finger</keyword>
<evidence type="ECO:0000256" key="4">
    <source>
        <dbReference type="ARBA" id="ARBA00022771"/>
    </source>
</evidence>
<dbReference type="GO" id="GO:0008270">
    <property type="term" value="F:zinc ion binding"/>
    <property type="evidence" value="ECO:0007669"/>
    <property type="project" value="UniProtKB-KW"/>
</dbReference>
<evidence type="ECO:0000313" key="13">
    <source>
        <dbReference type="EMBL" id="CAE6396039.1"/>
    </source>
</evidence>
<feature type="region of interest" description="Disordered" evidence="11">
    <location>
        <begin position="124"/>
        <end position="180"/>
    </location>
</feature>
<feature type="binding site" evidence="8">
    <location>
        <position position="597"/>
    </location>
    <ligand>
        <name>Zn(2+)</name>
        <dbReference type="ChEBI" id="CHEBI:29105"/>
        <label>2</label>
    </ligand>
</feature>
<feature type="binding site" evidence="8">
    <location>
        <position position="606"/>
    </location>
    <ligand>
        <name>Zn(2+)</name>
        <dbReference type="ChEBI" id="CHEBI:29105"/>
        <label>1</label>
    </ligand>
</feature>
<feature type="compositionally biased region" description="Pro residues" evidence="11">
    <location>
        <begin position="217"/>
        <end position="226"/>
    </location>
</feature>
<organism evidence="13 14">
    <name type="scientific">Rhizoctonia solani</name>
    <dbReference type="NCBI Taxonomy" id="456999"/>
    <lineage>
        <taxon>Eukaryota</taxon>
        <taxon>Fungi</taxon>
        <taxon>Dikarya</taxon>
        <taxon>Basidiomycota</taxon>
        <taxon>Agaricomycotina</taxon>
        <taxon>Agaricomycetes</taxon>
        <taxon>Cantharellales</taxon>
        <taxon>Ceratobasidiaceae</taxon>
        <taxon>Rhizoctonia</taxon>
    </lineage>
</organism>
<evidence type="ECO:0000256" key="3">
    <source>
        <dbReference type="ARBA" id="ARBA00022723"/>
    </source>
</evidence>
<dbReference type="AlphaFoldDB" id="A0A8H2WQI5"/>
<dbReference type="InterPro" id="IPR011011">
    <property type="entry name" value="Znf_FYVE_PHD"/>
</dbReference>
<evidence type="ECO:0000256" key="5">
    <source>
        <dbReference type="ARBA" id="ARBA00022833"/>
    </source>
</evidence>
<feature type="binding site" evidence="8">
    <location>
        <position position="580"/>
    </location>
    <ligand>
        <name>Zn(2+)</name>
        <dbReference type="ChEBI" id="CHEBI:29105"/>
        <label>1</label>
    </ligand>
</feature>
<dbReference type="PROSITE" id="PS50016">
    <property type="entry name" value="ZF_PHD_2"/>
    <property type="match status" value="1"/>
</dbReference>
<protein>
    <recommendedName>
        <fullName evidence="12">PHD-type domain-containing protein</fullName>
    </recommendedName>
</protein>
<dbReference type="GO" id="GO:0005634">
    <property type="term" value="C:nucleus"/>
    <property type="evidence" value="ECO:0007669"/>
    <property type="project" value="UniProtKB-SubCell"/>
</dbReference>
<evidence type="ECO:0000256" key="1">
    <source>
        <dbReference type="ARBA" id="ARBA00004123"/>
    </source>
</evidence>
<dbReference type="EMBL" id="CAJMWS010000299">
    <property type="protein sequence ID" value="CAE6396039.1"/>
    <property type="molecule type" value="Genomic_DNA"/>
</dbReference>
<evidence type="ECO:0000256" key="9">
    <source>
        <dbReference type="PROSITE-ProRule" id="PRU00146"/>
    </source>
</evidence>
<feature type="coiled-coil region" evidence="10">
    <location>
        <begin position="58"/>
        <end position="99"/>
    </location>
</feature>
<evidence type="ECO:0000256" key="7">
    <source>
        <dbReference type="ARBA" id="ARBA00023242"/>
    </source>
</evidence>
<feature type="compositionally biased region" description="Polar residues" evidence="11">
    <location>
        <begin position="504"/>
        <end position="514"/>
    </location>
</feature>
<dbReference type="GO" id="GO:0000785">
    <property type="term" value="C:chromatin"/>
    <property type="evidence" value="ECO:0007669"/>
    <property type="project" value="UniProtKB-ARBA"/>
</dbReference>
<keyword evidence="5 8" id="KW-0862">Zinc</keyword>
<feature type="compositionally biased region" description="Basic and acidic residues" evidence="11">
    <location>
        <begin position="466"/>
        <end position="475"/>
    </location>
</feature>
<feature type="binding site" evidence="8">
    <location>
        <position position="592"/>
    </location>
    <ligand>
        <name>Zn(2+)</name>
        <dbReference type="ChEBI" id="CHEBI:29105"/>
        <label>2</label>
    </ligand>
</feature>
<feature type="compositionally biased region" description="Basic and acidic residues" evidence="11">
    <location>
        <begin position="671"/>
        <end position="683"/>
    </location>
</feature>
<feature type="binding site" evidence="8">
    <location>
        <position position="578"/>
    </location>
    <ligand>
        <name>Zn(2+)</name>
        <dbReference type="ChEBI" id="CHEBI:29105"/>
        <label>1</label>
    </ligand>
</feature>
<feature type="binding site" evidence="8">
    <location>
        <position position="603"/>
    </location>
    <ligand>
        <name>Zn(2+)</name>
        <dbReference type="ChEBI" id="CHEBI:29105"/>
        <label>1</label>
    </ligand>
</feature>
<feature type="compositionally biased region" description="Low complexity" evidence="11">
    <location>
        <begin position="429"/>
        <end position="440"/>
    </location>
</feature>
<accession>A0A8H2WQI5</accession>
<evidence type="ECO:0000256" key="6">
    <source>
        <dbReference type="ARBA" id="ARBA00022853"/>
    </source>
</evidence>
<comment type="caution">
    <text evidence="13">The sequence shown here is derived from an EMBL/GenBank/DDBJ whole genome shotgun (WGS) entry which is preliminary data.</text>
</comment>
<feature type="binding site" evidence="8">
    <location>
        <position position="624"/>
    </location>
    <ligand>
        <name>Zn(2+)</name>
        <dbReference type="ChEBI" id="CHEBI:29105"/>
        <label>2</label>
    </ligand>
</feature>
<dbReference type="SMART" id="SM00249">
    <property type="entry name" value="PHD"/>
    <property type="match status" value="1"/>
</dbReference>
<comment type="subcellular location">
    <subcellularLocation>
        <location evidence="1">Nucleus</location>
    </subcellularLocation>
</comment>
<dbReference type="InterPro" id="IPR013083">
    <property type="entry name" value="Znf_RING/FYVE/PHD"/>
</dbReference>